<name>A0A0A9CHR9_ARUDO</name>
<accession>A0A0A9CHR9</accession>
<protein>
    <submittedName>
        <fullName evidence="1">Uncharacterized protein</fullName>
    </submittedName>
</protein>
<sequence>MRFIRYALELIHPVPLLCTDGEALMIKILAGSSRYPT</sequence>
<reference evidence="1" key="1">
    <citation type="submission" date="2014-09" db="EMBL/GenBank/DDBJ databases">
        <authorList>
            <person name="Magalhaes I.L.F."/>
            <person name="Oliveira U."/>
            <person name="Santos F.R."/>
            <person name="Vidigal T.H.D.A."/>
            <person name="Brescovit A.D."/>
            <person name="Santos A.J."/>
        </authorList>
    </citation>
    <scope>NUCLEOTIDE SEQUENCE</scope>
    <source>
        <tissue evidence="1">Shoot tissue taken approximately 20 cm above the soil surface</tissue>
    </source>
</reference>
<reference evidence="1" key="2">
    <citation type="journal article" date="2015" name="Data Brief">
        <title>Shoot transcriptome of the giant reed, Arundo donax.</title>
        <authorList>
            <person name="Barrero R.A."/>
            <person name="Guerrero F.D."/>
            <person name="Moolhuijzen P."/>
            <person name="Goolsby J.A."/>
            <person name="Tidwell J."/>
            <person name="Bellgard S.E."/>
            <person name="Bellgard M.I."/>
        </authorList>
    </citation>
    <scope>NUCLEOTIDE SEQUENCE</scope>
    <source>
        <tissue evidence="1">Shoot tissue taken approximately 20 cm above the soil surface</tissue>
    </source>
</reference>
<organism evidence="1">
    <name type="scientific">Arundo donax</name>
    <name type="common">Giant reed</name>
    <name type="synonym">Donax arundinaceus</name>
    <dbReference type="NCBI Taxonomy" id="35708"/>
    <lineage>
        <taxon>Eukaryota</taxon>
        <taxon>Viridiplantae</taxon>
        <taxon>Streptophyta</taxon>
        <taxon>Embryophyta</taxon>
        <taxon>Tracheophyta</taxon>
        <taxon>Spermatophyta</taxon>
        <taxon>Magnoliopsida</taxon>
        <taxon>Liliopsida</taxon>
        <taxon>Poales</taxon>
        <taxon>Poaceae</taxon>
        <taxon>PACMAD clade</taxon>
        <taxon>Arundinoideae</taxon>
        <taxon>Arundineae</taxon>
        <taxon>Arundo</taxon>
    </lineage>
</organism>
<dbReference type="AlphaFoldDB" id="A0A0A9CHR9"/>
<proteinExistence type="predicted"/>
<evidence type="ECO:0000313" key="1">
    <source>
        <dbReference type="EMBL" id="JAD72940.1"/>
    </source>
</evidence>
<dbReference type="EMBL" id="GBRH01224955">
    <property type="protein sequence ID" value="JAD72940.1"/>
    <property type="molecule type" value="Transcribed_RNA"/>
</dbReference>